<evidence type="ECO:0000259" key="10">
    <source>
        <dbReference type="PROSITE" id="PS51198"/>
    </source>
</evidence>
<keyword evidence="1 9" id="KW-0547">Nucleotide-binding</keyword>
<evidence type="ECO:0000256" key="1">
    <source>
        <dbReference type="ARBA" id="ARBA00022741"/>
    </source>
</evidence>
<evidence type="ECO:0000256" key="7">
    <source>
        <dbReference type="ARBA" id="ARBA00034808"/>
    </source>
</evidence>
<evidence type="ECO:0000256" key="3">
    <source>
        <dbReference type="ARBA" id="ARBA00022806"/>
    </source>
</evidence>
<dbReference type="InterPro" id="IPR000212">
    <property type="entry name" value="DNA_helicase_UvrD/REP"/>
</dbReference>
<dbReference type="CDD" id="cd18807">
    <property type="entry name" value="SF1_C_UvrD"/>
    <property type="match status" value="1"/>
</dbReference>
<dbReference type="STRING" id="1111728.GCA_000427805_03786"/>
<dbReference type="Pfam" id="PF12462">
    <property type="entry name" value="Helicase_IV_N"/>
    <property type="match status" value="1"/>
</dbReference>
<dbReference type="Gene3D" id="3.40.50.300">
    <property type="entry name" value="P-loop containing nucleotide triphosphate hydrolases"/>
    <property type="match status" value="3"/>
</dbReference>
<dbReference type="SUPFAM" id="SSF52540">
    <property type="entry name" value="P-loop containing nucleoside triphosphate hydrolases"/>
    <property type="match status" value="1"/>
</dbReference>
<evidence type="ECO:0000256" key="8">
    <source>
        <dbReference type="ARBA" id="ARBA00048988"/>
    </source>
</evidence>
<evidence type="ECO:0000256" key="9">
    <source>
        <dbReference type="PROSITE-ProRule" id="PRU00560"/>
    </source>
</evidence>
<feature type="domain" description="UvrD-like helicase ATP-binding" evidence="10">
    <location>
        <begin position="195"/>
        <end position="505"/>
    </location>
</feature>
<evidence type="ECO:0000313" key="13">
    <source>
        <dbReference type="Proteomes" id="UP000224974"/>
    </source>
</evidence>
<keyword evidence="2 9" id="KW-0378">Hydrolase</keyword>
<keyword evidence="13" id="KW-1185">Reference proteome</keyword>
<reference evidence="11" key="2">
    <citation type="submission" date="2017-09" db="EMBL/GenBank/DDBJ databases">
        <title>FDA dAtabase for Regulatory Grade micrObial Sequences (FDA-ARGOS): Supporting development and validation of Infectious Disease Dx tests.</title>
        <authorList>
            <person name="Minogue T."/>
            <person name="Wolcott M."/>
            <person name="Wasieloski L."/>
            <person name="Aguilar W."/>
            <person name="Moore D."/>
            <person name="Tallon L.J."/>
            <person name="Sadzewicz L."/>
            <person name="Ott S."/>
            <person name="Zhao X."/>
            <person name="Nagaraj S."/>
            <person name="Vavikolanu K."/>
            <person name="Aluvathingal J."/>
            <person name="Nadendla S."/>
            <person name="Sichtig H."/>
        </authorList>
    </citation>
    <scope>NUCLEOTIDE SEQUENCE</scope>
    <source>
        <strain evidence="11">FDAARGOS_387</strain>
    </source>
</reference>
<name>A0A2C6DSJ4_9GAMM</name>
<evidence type="ECO:0000256" key="4">
    <source>
        <dbReference type="ARBA" id="ARBA00022840"/>
    </source>
</evidence>
<dbReference type="Pfam" id="PF13361">
    <property type="entry name" value="UvrD_C"/>
    <property type="match status" value="1"/>
</dbReference>
<evidence type="ECO:0000256" key="5">
    <source>
        <dbReference type="ARBA" id="ARBA00023235"/>
    </source>
</evidence>
<dbReference type="GO" id="GO:0043138">
    <property type="term" value="F:3'-5' DNA helicase activity"/>
    <property type="evidence" value="ECO:0007669"/>
    <property type="project" value="UniProtKB-EC"/>
</dbReference>
<dbReference type="AlphaFoldDB" id="A0A2C6DSJ4"/>
<dbReference type="InterPro" id="IPR014016">
    <property type="entry name" value="UvrD-like_ATP-bd"/>
</dbReference>
<reference evidence="13" key="1">
    <citation type="submission" date="2017-09" db="EMBL/GenBank/DDBJ databases">
        <title>FDA dAtabase for Regulatory Grade micrObial Sequences (FDA-ARGOS): Supporting development and validation of Infectious Disease Dx tests.</title>
        <authorList>
            <person name="Minogue T."/>
            <person name="Wolcott M."/>
            <person name="Wasieloski L."/>
            <person name="Aguilar W."/>
            <person name="Moore D."/>
            <person name="Tallon L."/>
            <person name="Sadzewicz L."/>
            <person name="Ott S."/>
            <person name="Zhao X."/>
            <person name="Nagaraj S."/>
            <person name="Vavikolanu K."/>
            <person name="Aluvathingal J."/>
            <person name="Nadendla S."/>
            <person name="Sichtig H."/>
        </authorList>
    </citation>
    <scope>NUCLEOTIDE SEQUENCE [LARGE SCALE GENOMIC DNA]</scope>
    <source>
        <strain evidence="13">FDAARGOS_387</strain>
    </source>
</reference>
<dbReference type="Proteomes" id="UP000224974">
    <property type="component" value="Unassembled WGS sequence"/>
</dbReference>
<reference evidence="12 14" key="3">
    <citation type="submission" date="2019-03" db="EMBL/GenBank/DDBJ databases">
        <authorList>
            <consortium name="Pathogen Informatics"/>
        </authorList>
    </citation>
    <scope>NUCLEOTIDE SEQUENCE [LARGE SCALE GENOMIC DNA]</scope>
    <source>
        <strain evidence="12 14">NCTC12282</strain>
    </source>
</reference>
<dbReference type="InterPro" id="IPR027417">
    <property type="entry name" value="P-loop_NTPase"/>
</dbReference>
<dbReference type="GO" id="GO:0005524">
    <property type="term" value="F:ATP binding"/>
    <property type="evidence" value="ECO:0007669"/>
    <property type="project" value="UniProtKB-UniRule"/>
</dbReference>
<organism evidence="11 13">
    <name type="scientific">Budvicia aquatica</name>
    <dbReference type="NCBI Taxonomy" id="82979"/>
    <lineage>
        <taxon>Bacteria</taxon>
        <taxon>Pseudomonadati</taxon>
        <taxon>Pseudomonadota</taxon>
        <taxon>Gammaproteobacteria</taxon>
        <taxon>Enterobacterales</taxon>
        <taxon>Budviciaceae</taxon>
        <taxon>Budvicia</taxon>
    </lineage>
</organism>
<dbReference type="GO" id="GO:0000725">
    <property type="term" value="P:recombinational repair"/>
    <property type="evidence" value="ECO:0007669"/>
    <property type="project" value="TreeGrafter"/>
</dbReference>
<evidence type="ECO:0000313" key="12">
    <source>
        <dbReference type="EMBL" id="VFS51604.1"/>
    </source>
</evidence>
<dbReference type="GO" id="GO:0016787">
    <property type="term" value="F:hydrolase activity"/>
    <property type="evidence" value="ECO:0007669"/>
    <property type="project" value="UniProtKB-UniRule"/>
</dbReference>
<keyword evidence="5" id="KW-0413">Isomerase</keyword>
<dbReference type="InterPro" id="IPR022161">
    <property type="entry name" value="Helicase_IV_N"/>
</dbReference>
<dbReference type="GO" id="GO:0005829">
    <property type="term" value="C:cytosol"/>
    <property type="evidence" value="ECO:0007669"/>
    <property type="project" value="TreeGrafter"/>
</dbReference>
<dbReference type="RefSeq" id="WP_029093457.1">
    <property type="nucleotide sequence ID" value="NZ_CAADJA010000002.1"/>
</dbReference>
<comment type="catalytic activity">
    <reaction evidence="8">
        <text>ATP + H2O = ADP + phosphate + H(+)</text>
        <dbReference type="Rhea" id="RHEA:13065"/>
        <dbReference type="ChEBI" id="CHEBI:15377"/>
        <dbReference type="ChEBI" id="CHEBI:15378"/>
        <dbReference type="ChEBI" id="CHEBI:30616"/>
        <dbReference type="ChEBI" id="CHEBI:43474"/>
        <dbReference type="ChEBI" id="CHEBI:456216"/>
        <dbReference type="EC" id="5.6.2.4"/>
    </reaction>
</comment>
<comment type="catalytic activity">
    <reaction evidence="6">
        <text>Couples ATP hydrolysis with the unwinding of duplex DNA by translocating in the 3'-5' direction.</text>
        <dbReference type="EC" id="5.6.2.4"/>
    </reaction>
</comment>
<evidence type="ECO:0000256" key="2">
    <source>
        <dbReference type="ARBA" id="ARBA00022801"/>
    </source>
</evidence>
<dbReference type="EMBL" id="PDDX01000001">
    <property type="protein sequence ID" value="PHI31302.1"/>
    <property type="molecule type" value="Genomic_DNA"/>
</dbReference>
<sequence length="684" mass="77881">MELKSTSVGQHLAQHPYNKVKMLNAGVEISGPKHAYTIPFNQLLAIRCKRGLVWGELEFELPEQKVVRLHGTEWRETQHFYHHLNTLWQQWGDEMSVISAEVLSEQSQCILDRLQQQRWLTHEDLAQIQAEIQTMLSSIPLPVARLSEFKLCQPHYEFCLKWLRSGAEMVAAANKAWVDAMLTEHHEFFDSIEARPLNSAQCRAVITGEKNALVLAGAGSGKTSVIVARAGWLLHRGEVRPDEILLLAFGRKAADEMNLRIGERLKQPDIQAKTFHALALQIIEQCSKKVPIISKLESDAKLRRHFLIEQWQQQCSEKKSQASGWRNWLSQELDWQLDDGAFWKNSYLSDRLAIRLDYWLGLIRTQGGSQADLIALAPETLRSDFQKKIRLLAPLLKAWKSALKEEGAVDFSGLLHQAVNFINKGKFVSPWQHILIDEFQDLSPQRAALVNALRHQRPDTSLFAVGDDWQSIYRFSGSEQALIADFSRVFGIGEQCSLDTTYRFSQGIGDISSRYIQQNPLQLKRKMNSVFQGEKNPIIILPDSQLEGLFNKLSSYVKSEEKILVLGRYHYSRPEILKKASTRWPKLNIEFMTIHASKGLQADYVVIVGLQSGKDGFPAPENASIIEQVLLPGTDHFPDAEERRLLYVALTRAKHQVWLMQNTESPSVFVKQLSDIGATVKRKP</sequence>
<protein>
    <recommendedName>
        <fullName evidence="7">DNA 3'-5' helicase</fullName>
        <ecNumber evidence="7">5.6.2.4</ecNumber>
    </recommendedName>
</protein>
<dbReference type="EC" id="5.6.2.4" evidence="7"/>
<dbReference type="FunFam" id="3.40.50.300:FF:000975">
    <property type="entry name" value="DNA helicase"/>
    <property type="match status" value="1"/>
</dbReference>
<evidence type="ECO:0000313" key="11">
    <source>
        <dbReference type="EMBL" id="PHI31302.1"/>
    </source>
</evidence>
<keyword evidence="4 9" id="KW-0067">ATP-binding</keyword>
<dbReference type="Pfam" id="PF00580">
    <property type="entry name" value="UvrD-helicase"/>
    <property type="match status" value="1"/>
</dbReference>
<dbReference type="GO" id="GO:0003677">
    <property type="term" value="F:DNA binding"/>
    <property type="evidence" value="ECO:0007669"/>
    <property type="project" value="InterPro"/>
</dbReference>
<evidence type="ECO:0000256" key="6">
    <source>
        <dbReference type="ARBA" id="ARBA00034617"/>
    </source>
</evidence>
<gene>
    <name evidence="11" type="primary">helD</name>
    <name evidence="11" type="ORF">CRN84_19135</name>
    <name evidence="12" type="ORF">NCTC12282_05251</name>
</gene>
<dbReference type="PANTHER" id="PTHR11070:SF63">
    <property type="entry name" value="DNA HELICASE IV"/>
    <property type="match status" value="1"/>
</dbReference>
<feature type="binding site" evidence="9">
    <location>
        <begin position="216"/>
        <end position="223"/>
    </location>
    <ligand>
        <name>ATP</name>
        <dbReference type="ChEBI" id="CHEBI:30616"/>
    </ligand>
</feature>
<dbReference type="EMBL" id="CAADJA010000002">
    <property type="protein sequence ID" value="VFS51604.1"/>
    <property type="molecule type" value="Genomic_DNA"/>
</dbReference>
<dbReference type="Proteomes" id="UP000373449">
    <property type="component" value="Unassembled WGS sequence"/>
</dbReference>
<evidence type="ECO:0000313" key="14">
    <source>
        <dbReference type="Proteomes" id="UP000373449"/>
    </source>
</evidence>
<accession>A0A2C6DSJ4</accession>
<dbReference type="OrthoDB" id="5298826at2"/>
<proteinExistence type="predicted"/>
<dbReference type="CDD" id="cd17932">
    <property type="entry name" value="DEXQc_UvrD"/>
    <property type="match status" value="1"/>
</dbReference>
<dbReference type="InterPro" id="IPR014017">
    <property type="entry name" value="DNA_helicase_UvrD-like_C"/>
</dbReference>
<dbReference type="PANTHER" id="PTHR11070">
    <property type="entry name" value="UVRD / RECB / PCRA DNA HELICASE FAMILY MEMBER"/>
    <property type="match status" value="1"/>
</dbReference>
<dbReference type="NCBIfam" id="NF008276">
    <property type="entry name" value="PRK11054.1"/>
    <property type="match status" value="1"/>
</dbReference>
<dbReference type="PROSITE" id="PS51198">
    <property type="entry name" value="UVRD_HELICASE_ATP_BIND"/>
    <property type="match status" value="1"/>
</dbReference>
<keyword evidence="3 9" id="KW-0347">Helicase</keyword>